<keyword evidence="1" id="KW-0812">Transmembrane</keyword>
<protein>
    <submittedName>
        <fullName evidence="2">Uncharacterized protein</fullName>
    </submittedName>
</protein>
<feature type="transmembrane region" description="Helical" evidence="1">
    <location>
        <begin position="6"/>
        <end position="23"/>
    </location>
</feature>
<evidence type="ECO:0000313" key="2">
    <source>
        <dbReference type="EMBL" id="SJM37199.1"/>
    </source>
</evidence>
<keyword evidence="1" id="KW-1133">Transmembrane helix</keyword>
<organism evidence="2 3">
    <name type="scientific">Psychrobacter pasteurii</name>
    <dbReference type="NCBI Taxonomy" id="1945520"/>
    <lineage>
        <taxon>Bacteria</taxon>
        <taxon>Pseudomonadati</taxon>
        <taxon>Pseudomonadota</taxon>
        <taxon>Gammaproteobacteria</taxon>
        <taxon>Moraxellales</taxon>
        <taxon>Moraxellaceae</taxon>
        <taxon>Psychrobacter</taxon>
    </lineage>
</organism>
<accession>A0A1R4EFM5</accession>
<evidence type="ECO:0000256" key="1">
    <source>
        <dbReference type="SAM" id="Phobius"/>
    </source>
</evidence>
<dbReference type="RefSeq" id="WP_077448599.1">
    <property type="nucleotide sequence ID" value="NZ_FUGD01000076.1"/>
</dbReference>
<evidence type="ECO:0000313" key="3">
    <source>
        <dbReference type="Proteomes" id="UP000188169"/>
    </source>
</evidence>
<dbReference type="OrthoDB" id="6660119at2"/>
<name>A0A1R4EFM5_9GAMM</name>
<gene>
    <name evidence="2" type="ORF">A1019T_01171</name>
</gene>
<reference evidence="3" key="1">
    <citation type="submission" date="2017-02" db="EMBL/GenBank/DDBJ databases">
        <authorList>
            <person name="Mornico D."/>
        </authorList>
    </citation>
    <scope>NUCLEOTIDE SEQUENCE [LARGE SCALE GENOMIC DNA]</scope>
</reference>
<keyword evidence="3" id="KW-1185">Reference proteome</keyword>
<dbReference type="Proteomes" id="UP000188169">
    <property type="component" value="Unassembled WGS sequence"/>
</dbReference>
<dbReference type="AlphaFoldDB" id="A0A1R4EFM5"/>
<sequence length="88" mass="10478">MSLEQIGYLMFIIFLLISLYVKSKKIEHLEARIKQLTARSSTKTSQDERLVYLRAHLAHLDKVKAIKELRKRYPELSLIEAHELWQQK</sequence>
<keyword evidence="1" id="KW-0472">Membrane</keyword>
<proteinExistence type="predicted"/>
<dbReference type="EMBL" id="FUGD01000076">
    <property type="protein sequence ID" value="SJM37199.1"/>
    <property type="molecule type" value="Genomic_DNA"/>
</dbReference>